<name>A0A2T1ED75_9CYAN</name>
<dbReference type="SMART" id="SM00116">
    <property type="entry name" value="CBS"/>
    <property type="match status" value="2"/>
</dbReference>
<gene>
    <name evidence="14" type="ORF">C7B82_08390</name>
</gene>
<feature type="domain" description="CBS" evidence="12">
    <location>
        <begin position="223"/>
        <end position="289"/>
    </location>
</feature>
<evidence type="ECO:0000313" key="15">
    <source>
        <dbReference type="Proteomes" id="UP000239576"/>
    </source>
</evidence>
<dbReference type="InterPro" id="IPR046342">
    <property type="entry name" value="CBS_dom_sf"/>
</dbReference>
<evidence type="ECO:0000256" key="6">
    <source>
        <dbReference type="ARBA" id="ARBA00022989"/>
    </source>
</evidence>
<dbReference type="InterPro" id="IPR016169">
    <property type="entry name" value="FAD-bd_PCMH_sub2"/>
</dbReference>
<dbReference type="Pfam" id="PF01595">
    <property type="entry name" value="CNNM"/>
    <property type="match status" value="1"/>
</dbReference>
<feature type="transmembrane region" description="Helical" evidence="11">
    <location>
        <begin position="7"/>
        <end position="26"/>
    </location>
</feature>
<feature type="domain" description="CBS" evidence="12">
    <location>
        <begin position="291"/>
        <end position="346"/>
    </location>
</feature>
<dbReference type="Gene3D" id="3.10.580.10">
    <property type="entry name" value="CBS-domain"/>
    <property type="match status" value="1"/>
</dbReference>
<evidence type="ECO:0000256" key="1">
    <source>
        <dbReference type="ARBA" id="ARBA00004651"/>
    </source>
</evidence>
<comment type="caution">
    <text evidence="14">The sequence shown here is derived from an EMBL/GenBank/DDBJ whole genome shotgun (WGS) entry which is preliminary data.</text>
</comment>
<keyword evidence="3" id="KW-1003">Cell membrane</keyword>
<evidence type="ECO:0000256" key="9">
    <source>
        <dbReference type="PROSITE-ProRule" id="PRU00703"/>
    </source>
</evidence>
<dbReference type="PROSITE" id="PS51371">
    <property type="entry name" value="CBS"/>
    <property type="match status" value="2"/>
</dbReference>
<evidence type="ECO:0000259" key="12">
    <source>
        <dbReference type="PROSITE" id="PS51371"/>
    </source>
</evidence>
<evidence type="ECO:0000313" key="14">
    <source>
        <dbReference type="EMBL" id="PSB30680.1"/>
    </source>
</evidence>
<evidence type="ECO:0000256" key="7">
    <source>
        <dbReference type="ARBA" id="ARBA00023122"/>
    </source>
</evidence>
<evidence type="ECO:0000256" key="3">
    <source>
        <dbReference type="ARBA" id="ARBA00022475"/>
    </source>
</evidence>
<comment type="subcellular location">
    <subcellularLocation>
        <location evidence="1">Cell membrane</location>
        <topology evidence="1">Multi-pass membrane protein</topology>
    </subcellularLocation>
</comment>
<dbReference type="InterPro" id="IPR044751">
    <property type="entry name" value="Ion_transp-like_CBS"/>
</dbReference>
<evidence type="ECO:0000256" key="4">
    <source>
        <dbReference type="ARBA" id="ARBA00022692"/>
    </source>
</evidence>
<dbReference type="InterPro" id="IPR005170">
    <property type="entry name" value="Transptr-assoc_dom"/>
</dbReference>
<keyword evidence="8 10" id="KW-0472">Membrane</keyword>
<feature type="domain" description="CNNM transmembrane" evidence="13">
    <location>
        <begin position="3"/>
        <end position="204"/>
    </location>
</feature>
<dbReference type="InterPro" id="IPR036318">
    <property type="entry name" value="FAD-bd_PCMH-like_sf"/>
</dbReference>
<dbReference type="Gene3D" id="3.30.465.10">
    <property type="match status" value="1"/>
</dbReference>
<comment type="similarity">
    <text evidence="2">Belongs to the UPF0053 family.</text>
</comment>
<feature type="transmembrane region" description="Helical" evidence="11">
    <location>
        <begin position="106"/>
        <end position="126"/>
    </location>
</feature>
<dbReference type="InterPro" id="IPR002550">
    <property type="entry name" value="CNNM"/>
</dbReference>
<proteinExistence type="inferred from homology"/>
<dbReference type="Pfam" id="PF00571">
    <property type="entry name" value="CBS"/>
    <property type="match status" value="2"/>
</dbReference>
<dbReference type="SUPFAM" id="SSF56176">
    <property type="entry name" value="FAD-binding/transporter-associated domain-like"/>
    <property type="match status" value="1"/>
</dbReference>
<dbReference type="PROSITE" id="PS51846">
    <property type="entry name" value="CNNM"/>
    <property type="match status" value="1"/>
</dbReference>
<reference evidence="14 15" key="2">
    <citation type="submission" date="2018-03" db="EMBL/GenBank/DDBJ databases">
        <title>The ancient ancestry and fast evolution of plastids.</title>
        <authorList>
            <person name="Moore K.R."/>
            <person name="Magnabosco C."/>
            <person name="Momper L."/>
            <person name="Gold D.A."/>
            <person name="Bosak T."/>
            <person name="Fournier G.P."/>
        </authorList>
    </citation>
    <scope>NUCLEOTIDE SEQUENCE [LARGE SCALE GENOMIC DNA]</scope>
    <source>
        <strain evidence="14 15">ULC18</strain>
    </source>
</reference>
<keyword evidence="7 9" id="KW-0129">CBS domain</keyword>
<evidence type="ECO:0000256" key="8">
    <source>
        <dbReference type="ARBA" id="ARBA00023136"/>
    </source>
</evidence>
<dbReference type="EMBL" id="PVWK01000049">
    <property type="protein sequence ID" value="PSB30680.1"/>
    <property type="molecule type" value="Genomic_DNA"/>
</dbReference>
<keyword evidence="5" id="KW-0677">Repeat</keyword>
<evidence type="ECO:0000259" key="13">
    <source>
        <dbReference type="PROSITE" id="PS51846"/>
    </source>
</evidence>
<sequence>MNTATNIPLLIGINVALIAINAFFAASEIALVSASDVRLQLLADQGNRRARLVLATTQDSTRFLATIQLVITLTGFLNGAFAAENLATPLAEVLHPFIAPALAEKISLVGVTAVIALVSLIFGELVPKKLAIRHAEEFSLFCIRPLRLLQKLTAPIVKLISVSTNLILELTGNSAIEEEGSVSTEEIKAMIDAGLAGGAVGEQERRIIHGAVELSNITARAIMVPRVQIQYLKSTTSLQEACQIVSENAHTRLPVCEDDLDNIVGILHVKDLIRPLPPMLEQPPGIRELLRPVHYIPETKSATDLLAEMKQNRLHLVIVRDEFGGTAGLVTLEDVLEEIVGEIRDEYDAEEEREFRQISAHEGIFKIRASIATVNNELDVQLPRDEAATLAGLFLEELQRPPEAGDTLQIDDVQLTVLDDSQRVSVILVQMPAPEEVD</sequence>
<keyword evidence="15" id="KW-1185">Reference proteome</keyword>
<dbReference type="Pfam" id="PF03471">
    <property type="entry name" value="CorC_HlyC"/>
    <property type="match status" value="1"/>
</dbReference>
<protein>
    <submittedName>
        <fullName evidence="14">HlyC/CorC family transporter</fullName>
    </submittedName>
</protein>
<accession>A0A2T1ED75</accession>
<dbReference type="AlphaFoldDB" id="A0A2T1ED75"/>
<dbReference type="FunFam" id="3.10.580.10:FF:000002">
    <property type="entry name" value="Magnesium/cobalt efflux protein CorC"/>
    <property type="match status" value="1"/>
</dbReference>
<dbReference type="SMART" id="SM01091">
    <property type="entry name" value="CorC_HlyC"/>
    <property type="match status" value="1"/>
</dbReference>
<reference evidence="15" key="1">
    <citation type="submission" date="2018-02" db="EMBL/GenBank/DDBJ databases">
        <authorList>
            <person name="Moore K."/>
            <person name="Momper L."/>
        </authorList>
    </citation>
    <scope>NUCLEOTIDE SEQUENCE [LARGE SCALE GENOMIC DNA]</scope>
    <source>
        <strain evidence="15">ULC18</strain>
    </source>
</reference>
<keyword evidence="4 10" id="KW-0812">Transmembrane</keyword>
<dbReference type="OrthoDB" id="9798188at2"/>
<dbReference type="PANTHER" id="PTHR43099">
    <property type="entry name" value="UPF0053 PROTEIN YRKA"/>
    <property type="match status" value="1"/>
</dbReference>
<organism evidence="14 15">
    <name type="scientific">Stenomitos frigidus ULC18</name>
    <dbReference type="NCBI Taxonomy" id="2107698"/>
    <lineage>
        <taxon>Bacteria</taxon>
        <taxon>Bacillati</taxon>
        <taxon>Cyanobacteriota</taxon>
        <taxon>Cyanophyceae</taxon>
        <taxon>Leptolyngbyales</taxon>
        <taxon>Leptolyngbyaceae</taxon>
        <taxon>Stenomitos</taxon>
    </lineage>
</organism>
<evidence type="ECO:0000256" key="10">
    <source>
        <dbReference type="PROSITE-ProRule" id="PRU01193"/>
    </source>
</evidence>
<dbReference type="InterPro" id="IPR051676">
    <property type="entry name" value="UPF0053_domain"/>
</dbReference>
<dbReference type="SUPFAM" id="SSF54631">
    <property type="entry name" value="CBS-domain pair"/>
    <property type="match status" value="1"/>
</dbReference>
<keyword evidence="6 10" id="KW-1133">Transmembrane helix</keyword>
<dbReference type="InterPro" id="IPR000644">
    <property type="entry name" value="CBS_dom"/>
</dbReference>
<dbReference type="RefSeq" id="WP_106255853.1">
    <property type="nucleotide sequence ID" value="NZ_CAWNSW010000047.1"/>
</dbReference>
<dbReference type="Proteomes" id="UP000239576">
    <property type="component" value="Unassembled WGS sequence"/>
</dbReference>
<dbReference type="GO" id="GO:0005886">
    <property type="term" value="C:plasma membrane"/>
    <property type="evidence" value="ECO:0007669"/>
    <property type="project" value="UniProtKB-SubCell"/>
</dbReference>
<evidence type="ECO:0000256" key="2">
    <source>
        <dbReference type="ARBA" id="ARBA00006337"/>
    </source>
</evidence>
<dbReference type="PANTHER" id="PTHR43099:SF5">
    <property type="entry name" value="HLYC_CORC FAMILY TRANSPORTER"/>
    <property type="match status" value="1"/>
</dbReference>
<evidence type="ECO:0000256" key="11">
    <source>
        <dbReference type="SAM" id="Phobius"/>
    </source>
</evidence>
<dbReference type="GO" id="GO:0050660">
    <property type="term" value="F:flavin adenine dinucleotide binding"/>
    <property type="evidence" value="ECO:0007669"/>
    <property type="project" value="InterPro"/>
</dbReference>
<evidence type="ECO:0000256" key="5">
    <source>
        <dbReference type="ARBA" id="ARBA00022737"/>
    </source>
</evidence>
<dbReference type="CDD" id="cd04590">
    <property type="entry name" value="CBS_pair_CorC_HlyC_assoc"/>
    <property type="match status" value="1"/>
</dbReference>